<organism evidence="1">
    <name type="scientific">viral metagenome</name>
    <dbReference type="NCBI Taxonomy" id="1070528"/>
    <lineage>
        <taxon>unclassified sequences</taxon>
        <taxon>metagenomes</taxon>
        <taxon>organismal metagenomes</taxon>
    </lineage>
</organism>
<sequence>MSTAFYPQGMRSRPASGYNHKSAIFNKQYITWKGTGPFSNPVGTAAGHIRPLTNNDPGNVFQTGFGLPRPIKHYRKGRGIPSQPIIAVNLSVKNPHNNSIQTGFGLPRPITHYRKGREIPFQPIIAVNLSVKNPHNNSIDLIIDEGALINYNMNRYVASSKGTSLGGGFGGSGLLNEMQDKPGSYIVKQNSSDEINGIKQLQNDCKTCQGVDIVANYYPNTTYLTENPEPNVENPVLCCNQEYKAKRRAIYASTNLKKNYYTTHSQYLQNRCKTYQQKAFNFLSYKSLDNSDYKSNPYYISVDGNKGITPGSPLSLTNTYLANCQPNGEIYNATENALISQMLGMMLNKNIVTQEQVDNFYTLNINSVQGFFTWINTLSEPQKTLALAVFTDFISNPYWGMPLAGPSNPVGCQLVVYKPNNYQYAKQGAVDSSTRILKLQVDTISTNAASLHNYNNTGPQLVTANELYAGNPINNIYKNKAPLCNSPTVFQFQNKKLCYYQKLPQYQVPVSKPGTYRYYPRVVTNSNHFSQSPNTYNTNSRSV</sequence>
<reference evidence="1" key="1">
    <citation type="journal article" date="2020" name="Nature">
        <title>Giant virus diversity and host interactions through global metagenomics.</title>
        <authorList>
            <person name="Schulz F."/>
            <person name="Roux S."/>
            <person name="Paez-Espino D."/>
            <person name="Jungbluth S."/>
            <person name="Walsh D.A."/>
            <person name="Denef V.J."/>
            <person name="McMahon K.D."/>
            <person name="Konstantinidis K.T."/>
            <person name="Eloe-Fadrosh E.A."/>
            <person name="Kyrpides N.C."/>
            <person name="Woyke T."/>
        </authorList>
    </citation>
    <scope>NUCLEOTIDE SEQUENCE</scope>
    <source>
        <strain evidence="1">GVMAG-M-3300023184-72</strain>
    </source>
</reference>
<evidence type="ECO:0000313" key="1">
    <source>
        <dbReference type="EMBL" id="QHT90847.1"/>
    </source>
</evidence>
<dbReference type="EMBL" id="MN740161">
    <property type="protein sequence ID" value="QHT90847.1"/>
    <property type="molecule type" value="Genomic_DNA"/>
</dbReference>
<dbReference type="AlphaFoldDB" id="A0A6C0IG22"/>
<proteinExistence type="predicted"/>
<protein>
    <submittedName>
        <fullName evidence="1">Uncharacterized protein</fullName>
    </submittedName>
</protein>
<accession>A0A6C0IG22</accession>
<name>A0A6C0IG22_9ZZZZ</name>